<dbReference type="EMBL" id="CP090170">
    <property type="protein sequence ID" value="UJO21224.1"/>
    <property type="molecule type" value="Genomic_DNA"/>
</dbReference>
<dbReference type="RefSeq" id="XP_047765590.1">
    <property type="nucleotide sequence ID" value="XM_047910363.1"/>
</dbReference>
<organism evidence="2 3">
    <name type="scientific">Passalora fulva</name>
    <name type="common">Tomato leaf mold</name>
    <name type="synonym">Cladosporium fulvum</name>
    <dbReference type="NCBI Taxonomy" id="5499"/>
    <lineage>
        <taxon>Eukaryota</taxon>
        <taxon>Fungi</taxon>
        <taxon>Dikarya</taxon>
        <taxon>Ascomycota</taxon>
        <taxon>Pezizomycotina</taxon>
        <taxon>Dothideomycetes</taxon>
        <taxon>Dothideomycetidae</taxon>
        <taxon>Mycosphaerellales</taxon>
        <taxon>Mycosphaerellaceae</taxon>
        <taxon>Fulvia</taxon>
    </lineage>
</organism>
<accession>A0A9Q8PEQ2</accession>
<feature type="region of interest" description="Disordered" evidence="1">
    <location>
        <begin position="19"/>
        <end position="87"/>
    </location>
</feature>
<evidence type="ECO:0000313" key="3">
    <source>
        <dbReference type="Proteomes" id="UP000756132"/>
    </source>
</evidence>
<dbReference type="AlphaFoldDB" id="A0A9Q8PEQ2"/>
<reference evidence="2" key="1">
    <citation type="submission" date="2021-12" db="EMBL/GenBank/DDBJ databases">
        <authorList>
            <person name="Zaccaron A."/>
            <person name="Stergiopoulos I."/>
        </authorList>
    </citation>
    <scope>NUCLEOTIDE SEQUENCE</scope>
    <source>
        <strain evidence="2">Race5_Kim</strain>
    </source>
</reference>
<protein>
    <submittedName>
        <fullName evidence="2">Uncharacterized protein</fullName>
    </submittedName>
</protein>
<dbReference type="Proteomes" id="UP000756132">
    <property type="component" value="Chromosome 8"/>
</dbReference>
<gene>
    <name evidence="2" type="ORF">CLAFUR5_11215</name>
</gene>
<sequence>MLTRGKKFYWVIGSDLAPWEGNEASKADDAEKSSADQKAAEENKDGDEKKEATDDNSPAEKTSSSDDKVEAGTNSRNGRKRAIRHEEDGNEVNDNGFVYLLEELSRRRCVESAPLHADCSRLDAPHVTWAPDDQSALHRTIADQPELGIKLQTWLSLTADQNTAIELMRQKIADKIEAAYAAEASFNVAQEAAAAWKSLTQASRAPVMTMAGDLVQGYAKRHRHQY</sequence>
<evidence type="ECO:0000313" key="2">
    <source>
        <dbReference type="EMBL" id="UJO21224.1"/>
    </source>
</evidence>
<dbReference type="KEGG" id="ffu:CLAFUR5_11215"/>
<reference evidence="2" key="2">
    <citation type="journal article" date="2022" name="Microb. Genom.">
        <title>A chromosome-scale genome assembly of the tomato pathogen Cladosporium fulvum reveals a compartmentalized genome architecture and the presence of a dispensable chromosome.</title>
        <authorList>
            <person name="Zaccaron A.Z."/>
            <person name="Chen L.H."/>
            <person name="Samaras A."/>
            <person name="Stergiopoulos I."/>
        </authorList>
    </citation>
    <scope>NUCLEOTIDE SEQUENCE</scope>
    <source>
        <strain evidence="2">Race5_Kim</strain>
    </source>
</reference>
<dbReference type="GeneID" id="71991093"/>
<proteinExistence type="predicted"/>
<name>A0A9Q8PEQ2_PASFU</name>
<evidence type="ECO:0000256" key="1">
    <source>
        <dbReference type="SAM" id="MobiDB-lite"/>
    </source>
</evidence>
<keyword evidence="3" id="KW-1185">Reference proteome</keyword>
<feature type="compositionally biased region" description="Basic and acidic residues" evidence="1">
    <location>
        <begin position="23"/>
        <end position="53"/>
    </location>
</feature>